<feature type="region of interest" description="Disordered" evidence="1">
    <location>
        <begin position="95"/>
        <end position="126"/>
    </location>
</feature>
<dbReference type="EMBL" id="JAHYIQ010000013">
    <property type="protein sequence ID" value="KAK1126871.1"/>
    <property type="molecule type" value="Genomic_DNA"/>
</dbReference>
<evidence type="ECO:0000313" key="2">
    <source>
        <dbReference type="EMBL" id="KAK1126871.1"/>
    </source>
</evidence>
<proteinExistence type="predicted"/>
<sequence length="162" mass="17526">MRSHQAPLFIKRIYDFLPAERERSSLRGSAFVSGPPVAASAAPVLSVFHKRASGPGGAFTFVLDSRRRLPPLSSLGLWSRPVFLCLARPDLDGTTYRTSPPLPGPRDRSHAGQNTRAKKPCPCTRLRTAKNLHSGSGLGARNSPACAHVDSPCAKDRCQKLN</sequence>
<feature type="region of interest" description="Disordered" evidence="1">
    <location>
        <begin position="132"/>
        <end position="151"/>
    </location>
</feature>
<protein>
    <submittedName>
        <fullName evidence="2">Uncharacterized protein</fullName>
    </submittedName>
</protein>
<dbReference type="Proteomes" id="UP001177670">
    <property type="component" value="Unassembled WGS sequence"/>
</dbReference>
<keyword evidence="3" id="KW-1185">Reference proteome</keyword>
<evidence type="ECO:0000256" key="1">
    <source>
        <dbReference type="SAM" id="MobiDB-lite"/>
    </source>
</evidence>
<reference evidence="2" key="1">
    <citation type="submission" date="2021-10" db="EMBL/GenBank/DDBJ databases">
        <title>Melipona bicolor Genome sequencing and assembly.</title>
        <authorList>
            <person name="Araujo N.S."/>
            <person name="Arias M.C."/>
        </authorList>
    </citation>
    <scope>NUCLEOTIDE SEQUENCE</scope>
    <source>
        <strain evidence="2">USP_2M_L1-L4_2017</strain>
        <tissue evidence="2">Whole body</tissue>
    </source>
</reference>
<organism evidence="2 3">
    <name type="scientific">Melipona bicolor</name>
    <dbReference type="NCBI Taxonomy" id="60889"/>
    <lineage>
        <taxon>Eukaryota</taxon>
        <taxon>Metazoa</taxon>
        <taxon>Ecdysozoa</taxon>
        <taxon>Arthropoda</taxon>
        <taxon>Hexapoda</taxon>
        <taxon>Insecta</taxon>
        <taxon>Pterygota</taxon>
        <taxon>Neoptera</taxon>
        <taxon>Endopterygota</taxon>
        <taxon>Hymenoptera</taxon>
        <taxon>Apocrita</taxon>
        <taxon>Aculeata</taxon>
        <taxon>Apoidea</taxon>
        <taxon>Anthophila</taxon>
        <taxon>Apidae</taxon>
        <taxon>Melipona</taxon>
    </lineage>
</organism>
<evidence type="ECO:0000313" key="3">
    <source>
        <dbReference type="Proteomes" id="UP001177670"/>
    </source>
</evidence>
<dbReference type="AlphaFoldDB" id="A0AA40FXC9"/>
<accession>A0AA40FXC9</accession>
<name>A0AA40FXC9_9HYME</name>
<comment type="caution">
    <text evidence="2">The sequence shown here is derived from an EMBL/GenBank/DDBJ whole genome shotgun (WGS) entry which is preliminary data.</text>
</comment>
<gene>
    <name evidence="2" type="ORF">K0M31_004492</name>
</gene>